<evidence type="ECO:0000256" key="1">
    <source>
        <dbReference type="SAM" id="MobiDB-lite"/>
    </source>
</evidence>
<protein>
    <submittedName>
        <fullName evidence="2">Uncharacterized protein</fullName>
    </submittedName>
</protein>
<evidence type="ECO:0000313" key="2">
    <source>
        <dbReference type="EMBL" id="BDI05689.1"/>
    </source>
</evidence>
<feature type="region of interest" description="Disordered" evidence="1">
    <location>
        <begin position="1"/>
        <end position="44"/>
    </location>
</feature>
<name>A0ABN6PNU0_9BURK</name>
<keyword evidence="3" id="KW-1185">Reference proteome</keyword>
<organism evidence="2 3">
    <name type="scientific">Sphaerotilus microaerophilus</name>
    <dbReference type="NCBI Taxonomy" id="2914710"/>
    <lineage>
        <taxon>Bacteria</taxon>
        <taxon>Pseudomonadati</taxon>
        <taxon>Pseudomonadota</taxon>
        <taxon>Betaproteobacteria</taxon>
        <taxon>Burkholderiales</taxon>
        <taxon>Sphaerotilaceae</taxon>
        <taxon>Sphaerotilus</taxon>
    </lineage>
</organism>
<accession>A0ABN6PNU0</accession>
<feature type="compositionally biased region" description="Polar residues" evidence="1">
    <location>
        <begin position="31"/>
        <end position="40"/>
    </location>
</feature>
<reference evidence="2" key="1">
    <citation type="submission" date="2022-04" db="EMBL/GenBank/DDBJ databases">
        <title>Whole genome sequence of Sphaerotilus sp. FB-5.</title>
        <authorList>
            <person name="Takeda M."/>
            <person name="Narihara S."/>
            <person name="Akimoto M."/>
            <person name="Akimoto R."/>
            <person name="Nishiyashiki S."/>
            <person name="Murakami T."/>
        </authorList>
    </citation>
    <scope>NUCLEOTIDE SEQUENCE</scope>
    <source>
        <strain evidence="2">FB-5</strain>
    </source>
</reference>
<sequence length="95" mass="9935">MAVFGKDNEVAAGPPPRENKARSVGPCRGISMTTTNTPTGIQRPVAPECQYGGARAYTAPACPGRAAAAVPRAKERRCRLPSSGGSPPPCWCWPN</sequence>
<dbReference type="Proteomes" id="UP001057498">
    <property type="component" value="Chromosome"/>
</dbReference>
<evidence type="ECO:0000313" key="3">
    <source>
        <dbReference type="Proteomes" id="UP001057498"/>
    </source>
</evidence>
<gene>
    <name evidence="2" type="ORF">CATMQ487_26590</name>
</gene>
<dbReference type="EMBL" id="AP025730">
    <property type="protein sequence ID" value="BDI05689.1"/>
    <property type="molecule type" value="Genomic_DNA"/>
</dbReference>
<proteinExistence type="predicted"/>